<name>A0A3B0XZY1_9ZZZZ</name>
<dbReference type="AlphaFoldDB" id="A0A3B0XZY1"/>
<gene>
    <name evidence="1" type="ORF">MNBD_GAMMA10-2757</name>
</gene>
<sequence>MEFKHIFFAILFWTLSALCIAVEQDAYLTKAYYISYWVDKQSVIIQSVHTDKSWYYSFKTHKLVALSVRSTNAGASSPTGQFLFATHWSYDKLSLVNLYATDFINRVQTFAMPAVVSLENSDDFKGHREQAFWISDKRIYVEYYNISSGGYQCHIFNIHSKHWESVLAEHCFNFMEYSLGTSGVRYLGNDLYAITESSGGEVTFKVVKWVYKKGNIATKLPMFWIGSGSSMQFYYEEQDLSLYVLSSAPLDPDNTPVDYARIYWGEDRILYRWAQDKYFSKTDIKLDNRVSLYSVQSKRTAWINVEGDEICMGELARKLNCYKIYLK</sequence>
<accession>A0A3B0XZY1</accession>
<proteinExistence type="predicted"/>
<protein>
    <submittedName>
        <fullName evidence="1">Uncharacterized protein</fullName>
    </submittedName>
</protein>
<reference evidence="1" key="1">
    <citation type="submission" date="2018-06" db="EMBL/GenBank/DDBJ databases">
        <authorList>
            <person name="Zhirakovskaya E."/>
        </authorList>
    </citation>
    <scope>NUCLEOTIDE SEQUENCE</scope>
</reference>
<evidence type="ECO:0000313" key="1">
    <source>
        <dbReference type="EMBL" id="VAW68877.1"/>
    </source>
</evidence>
<dbReference type="EMBL" id="UOFJ01000374">
    <property type="protein sequence ID" value="VAW68877.1"/>
    <property type="molecule type" value="Genomic_DNA"/>
</dbReference>
<organism evidence="1">
    <name type="scientific">hydrothermal vent metagenome</name>
    <dbReference type="NCBI Taxonomy" id="652676"/>
    <lineage>
        <taxon>unclassified sequences</taxon>
        <taxon>metagenomes</taxon>
        <taxon>ecological metagenomes</taxon>
    </lineage>
</organism>